<evidence type="ECO:0000313" key="2">
    <source>
        <dbReference type="EMBL" id="KAF5464856.1"/>
    </source>
</evidence>
<dbReference type="Proteomes" id="UP000619265">
    <property type="component" value="Unassembled WGS sequence"/>
</dbReference>
<name>A0A834CUR7_JUGRE</name>
<comment type="caution">
    <text evidence="2">The sequence shown here is derived from an EMBL/GenBank/DDBJ whole genome shotgun (WGS) entry which is preliminary data.</text>
</comment>
<keyword evidence="1" id="KW-1133">Transmembrane helix</keyword>
<keyword evidence="1" id="KW-0812">Transmembrane</keyword>
<evidence type="ECO:0000313" key="3">
    <source>
        <dbReference type="Proteomes" id="UP000619265"/>
    </source>
</evidence>
<dbReference type="AlphaFoldDB" id="A0A834CUR7"/>
<proteinExistence type="predicted"/>
<evidence type="ECO:0000256" key="1">
    <source>
        <dbReference type="SAM" id="Phobius"/>
    </source>
</evidence>
<keyword evidence="1" id="KW-0472">Membrane</keyword>
<reference evidence="2" key="1">
    <citation type="submission" date="2015-10" db="EMBL/GenBank/DDBJ databases">
        <authorList>
            <person name="Martinez-Garcia P.J."/>
            <person name="Crepeau M.W."/>
            <person name="Puiu D."/>
            <person name="Gonzalez-Ibeas D."/>
            <person name="Whalen J."/>
            <person name="Stevens K."/>
            <person name="Paul R."/>
            <person name="Butterfield T."/>
            <person name="Britton M."/>
            <person name="Reagan R."/>
            <person name="Chakraborty S."/>
            <person name="Walawage S.L."/>
            <person name="Vasquez-Gross H.A."/>
            <person name="Cardeno C."/>
            <person name="Famula R."/>
            <person name="Pratt K."/>
            <person name="Kuruganti S."/>
            <person name="Aradhya M.K."/>
            <person name="Leslie C.A."/>
            <person name="Dandekar A.M."/>
            <person name="Salzberg S.L."/>
            <person name="Wegrzyn J.L."/>
            <person name="Langley C.H."/>
            <person name="Neale D.B."/>
        </authorList>
    </citation>
    <scope>NUCLEOTIDE SEQUENCE</scope>
    <source>
        <tissue evidence="2">Leaves</tissue>
    </source>
</reference>
<organism evidence="2 3">
    <name type="scientific">Juglans regia</name>
    <name type="common">English walnut</name>
    <dbReference type="NCBI Taxonomy" id="51240"/>
    <lineage>
        <taxon>Eukaryota</taxon>
        <taxon>Viridiplantae</taxon>
        <taxon>Streptophyta</taxon>
        <taxon>Embryophyta</taxon>
        <taxon>Tracheophyta</taxon>
        <taxon>Spermatophyta</taxon>
        <taxon>Magnoliopsida</taxon>
        <taxon>eudicotyledons</taxon>
        <taxon>Gunneridae</taxon>
        <taxon>Pentapetalae</taxon>
        <taxon>rosids</taxon>
        <taxon>fabids</taxon>
        <taxon>Fagales</taxon>
        <taxon>Juglandaceae</taxon>
        <taxon>Juglans</taxon>
    </lineage>
</organism>
<feature type="transmembrane region" description="Helical" evidence="1">
    <location>
        <begin position="40"/>
        <end position="59"/>
    </location>
</feature>
<gene>
    <name evidence="2" type="ORF">F2P56_014904</name>
</gene>
<accession>A0A834CUR7</accession>
<sequence length="128" mass="14491">MCTNSGCRSGRIFACVRTNIKDYDMVGIGRFEETMNGSSILYEGFFLTSVAVVICGVFLRLPMANLNTRVVVCCFSGPCPHLPKFLDSLNCILLDPLCIGLCRKMNVWKFMKRVIDITFWEAMGCWRI</sequence>
<dbReference type="EMBL" id="LIHL02000007">
    <property type="protein sequence ID" value="KAF5464856.1"/>
    <property type="molecule type" value="Genomic_DNA"/>
</dbReference>
<reference evidence="2" key="2">
    <citation type="submission" date="2020-03" db="EMBL/GenBank/DDBJ databases">
        <title>Walnut 2.0.</title>
        <authorList>
            <person name="Marrano A."/>
            <person name="Britton M."/>
            <person name="Zimin A.V."/>
            <person name="Zaini P.A."/>
            <person name="Workman R."/>
            <person name="Puiu D."/>
            <person name="Bianco L."/>
            <person name="Allen B.J."/>
            <person name="Troggio M."/>
            <person name="Leslie C.A."/>
            <person name="Timp W."/>
            <person name="Dendekar A."/>
            <person name="Salzberg S.L."/>
            <person name="Neale D.B."/>
        </authorList>
    </citation>
    <scope>NUCLEOTIDE SEQUENCE</scope>
    <source>
        <tissue evidence="2">Leaves</tissue>
    </source>
</reference>
<dbReference type="Gramene" id="Jr07_12530_p3">
    <property type="protein sequence ID" value="cds.Jr07_12530_p3"/>
    <property type="gene ID" value="Jr07_12530"/>
</dbReference>
<protein>
    <submittedName>
        <fullName evidence="2">Uncharacterized protein</fullName>
    </submittedName>
</protein>